<sequence length="497" mass="51232">MPTPFFADMVRELCQEGGTGPLTPAGAVPGHRRFADAVPVGVAFHYTIAGIAHPGQWEVGTGQIDGGGRLVREQVMSSSNTDATVDFAPGLKTIALTVAARWFAASEAADAALASAIQTRQPLSTAHAGASVGASEDLLTVRRGTGWVNIPLATLPFRDADGRHVLSGGLSAQNGSAATPSIGFAGDTDTGLFRPGANMVATATAGAERARIDAAGNMGIGTSSPTSRLHVVGGGAAGPVHCDVSYASIGDTTTALRSSLNGGAGGGYLSGYSNDANLAHNCEFISGSGWIARGAVASRHTQEGGAHSWFGNAGLTAHGSFVPTERLRLEVGGTLRAASDNSQALGGASFRWAVVYAGTGAINTSDAREKAWRGSATPAEMRAARRIMDELGFYQWNHAIAAKGVNGARRHFGVRAQAIWAIMAAEGLIDPLDADGRPGDTAYAFLCWDEWLDGTDGADGADDPAIRRDRFGIRPDQLALFLIAAQEQRIAALEAAA</sequence>
<feature type="domain" description="Peptidase S74" evidence="1">
    <location>
        <begin position="365"/>
        <end position="497"/>
    </location>
</feature>
<dbReference type="InterPro" id="IPR030392">
    <property type="entry name" value="S74_ICA"/>
</dbReference>
<dbReference type="Proteomes" id="UP000197097">
    <property type="component" value="Unassembled WGS sequence"/>
</dbReference>
<dbReference type="RefSeq" id="WP_088472556.1">
    <property type="nucleotide sequence ID" value="NZ_NISJ01000004.1"/>
</dbReference>
<dbReference type="InterPro" id="IPR044914">
    <property type="entry name" value="Endosialidase_C_dom_sf"/>
</dbReference>
<dbReference type="EMBL" id="NISJ01000004">
    <property type="protein sequence ID" value="OWQ97943.1"/>
    <property type="molecule type" value="Genomic_DNA"/>
</dbReference>
<dbReference type="PROSITE" id="PS51688">
    <property type="entry name" value="ICA"/>
    <property type="match status" value="1"/>
</dbReference>
<organism evidence="2 3">
    <name type="scientific">Sphingopyxis witflariensis</name>
    <dbReference type="NCBI Taxonomy" id="173675"/>
    <lineage>
        <taxon>Bacteria</taxon>
        <taxon>Pseudomonadati</taxon>
        <taxon>Pseudomonadota</taxon>
        <taxon>Alphaproteobacteria</taxon>
        <taxon>Sphingomonadales</taxon>
        <taxon>Sphingomonadaceae</taxon>
        <taxon>Sphingopyxis</taxon>
    </lineage>
</organism>
<evidence type="ECO:0000259" key="1">
    <source>
        <dbReference type="PROSITE" id="PS51688"/>
    </source>
</evidence>
<name>A0A246JXW9_9SPHN</name>
<dbReference type="AlphaFoldDB" id="A0A246JXW9"/>
<dbReference type="Gene3D" id="1.10.10.10">
    <property type="entry name" value="Winged helix-like DNA-binding domain superfamily/Winged helix DNA-binding domain"/>
    <property type="match status" value="1"/>
</dbReference>
<dbReference type="Pfam" id="PF13884">
    <property type="entry name" value="Peptidase_S74"/>
    <property type="match status" value="1"/>
</dbReference>
<dbReference type="OrthoDB" id="564699at2"/>
<evidence type="ECO:0000313" key="2">
    <source>
        <dbReference type="EMBL" id="OWQ97943.1"/>
    </source>
</evidence>
<accession>A0A246JXW9</accession>
<keyword evidence="3" id="KW-1185">Reference proteome</keyword>
<gene>
    <name evidence="2" type="ORF">CDQ91_09970</name>
</gene>
<comment type="caution">
    <text evidence="2">The sequence shown here is derived from an EMBL/GenBank/DDBJ whole genome shotgun (WGS) entry which is preliminary data.</text>
</comment>
<reference evidence="2 3" key="1">
    <citation type="journal article" date="2002" name="Int. J. Syst. Evol. Microbiol.">
        <title>Sphingopyxis witflariensis sp. nov., isolated from activated sludge.</title>
        <authorList>
            <person name="Kampfer P."/>
            <person name="Witzenberger R."/>
            <person name="Denner E.B."/>
            <person name="Busse H.J."/>
            <person name="Neef A."/>
        </authorList>
    </citation>
    <scope>NUCLEOTIDE SEQUENCE [LARGE SCALE GENOMIC DNA]</scope>
    <source>
        <strain evidence="2 3">DSM 14551</strain>
    </source>
</reference>
<proteinExistence type="predicted"/>
<dbReference type="Gene3D" id="4.10.1090.10">
    <property type="entry name" value="Endosialidase, domain 4"/>
    <property type="match status" value="1"/>
</dbReference>
<evidence type="ECO:0000313" key="3">
    <source>
        <dbReference type="Proteomes" id="UP000197097"/>
    </source>
</evidence>
<dbReference type="InterPro" id="IPR036388">
    <property type="entry name" value="WH-like_DNA-bd_sf"/>
</dbReference>
<protein>
    <recommendedName>
        <fullName evidence="1">Peptidase S74 domain-containing protein</fullName>
    </recommendedName>
</protein>
<dbReference type="CDD" id="cd10144">
    <property type="entry name" value="Peptidase_S74_CIMCD"/>
    <property type="match status" value="1"/>
</dbReference>